<evidence type="ECO:0000313" key="2">
    <source>
        <dbReference type="Proteomes" id="UP000561726"/>
    </source>
</evidence>
<reference evidence="1 2" key="1">
    <citation type="submission" date="2020-08" db="EMBL/GenBank/DDBJ databases">
        <title>Sequencing the genomes of 1000 actinobacteria strains.</title>
        <authorList>
            <person name="Klenk H.-P."/>
        </authorList>
    </citation>
    <scope>NUCLEOTIDE SEQUENCE [LARGE SCALE GENOMIC DNA]</scope>
    <source>
        <strain evidence="1 2">DSM 21065</strain>
    </source>
</reference>
<name>A0A7W9E537_9MICO</name>
<sequence length="106" mass="11179">MSSSEAGTSIIIVMSSGPIDVTFTAPIGLEIKGDVWSCVEVPDSVELFGTGKAIRVVARIDDEPLSVALMPTGSGGHMLSINAKLRKRLGKEVGDEVTVHLSERLT</sequence>
<organism evidence="1 2">
    <name type="scientific">Cryobacterium roopkundense</name>
    <dbReference type="NCBI Taxonomy" id="1001240"/>
    <lineage>
        <taxon>Bacteria</taxon>
        <taxon>Bacillati</taxon>
        <taxon>Actinomycetota</taxon>
        <taxon>Actinomycetes</taxon>
        <taxon>Micrococcales</taxon>
        <taxon>Microbacteriaceae</taxon>
        <taxon>Cryobacterium</taxon>
    </lineage>
</organism>
<proteinExistence type="predicted"/>
<dbReference type="InterPro" id="IPR037079">
    <property type="entry name" value="AF2212/PG0164-like_sf"/>
</dbReference>
<evidence type="ECO:0000313" key="1">
    <source>
        <dbReference type="EMBL" id="MBB5642863.1"/>
    </source>
</evidence>
<gene>
    <name evidence="1" type="ORF">BJ997_003411</name>
</gene>
<dbReference type="InterPro" id="IPR015018">
    <property type="entry name" value="DUF1905"/>
</dbReference>
<comment type="caution">
    <text evidence="1">The sequence shown here is derived from an EMBL/GenBank/DDBJ whole genome shotgun (WGS) entry which is preliminary data.</text>
</comment>
<accession>A0A7W9E537</accession>
<dbReference type="Pfam" id="PF08922">
    <property type="entry name" value="DUF1905"/>
    <property type="match status" value="1"/>
</dbReference>
<dbReference type="SUPFAM" id="SSF141694">
    <property type="entry name" value="AF2212/PG0164-like"/>
    <property type="match status" value="1"/>
</dbReference>
<dbReference type="EMBL" id="JACHBQ010000001">
    <property type="protein sequence ID" value="MBB5642863.1"/>
    <property type="molecule type" value="Genomic_DNA"/>
</dbReference>
<protein>
    <recommendedName>
        <fullName evidence="3">DUF1905 domain-containing protein</fullName>
    </recommendedName>
</protein>
<dbReference type="RefSeq" id="WP_236629125.1">
    <property type="nucleotide sequence ID" value="NZ_JACHBQ010000001.1"/>
</dbReference>
<dbReference type="Proteomes" id="UP000561726">
    <property type="component" value="Unassembled WGS sequence"/>
</dbReference>
<dbReference type="Gene3D" id="2.40.30.100">
    <property type="entry name" value="AF2212/PG0164-like"/>
    <property type="match status" value="1"/>
</dbReference>
<dbReference type="AlphaFoldDB" id="A0A7W9E537"/>
<evidence type="ECO:0008006" key="3">
    <source>
        <dbReference type="Google" id="ProtNLM"/>
    </source>
</evidence>